<protein>
    <submittedName>
        <fullName evidence="2">Uncharacterized protein</fullName>
    </submittedName>
</protein>
<comment type="caution">
    <text evidence="2">The sequence shown here is derived from an EMBL/GenBank/DDBJ whole genome shotgun (WGS) entry which is preliminary data.</text>
</comment>
<feature type="chain" id="PRO_5043775848" evidence="1">
    <location>
        <begin position="23"/>
        <end position="98"/>
    </location>
</feature>
<dbReference type="EMBL" id="WHWC01000016">
    <property type="protein sequence ID" value="KAG8366858.1"/>
    <property type="molecule type" value="Genomic_DNA"/>
</dbReference>
<dbReference type="AlphaFoldDB" id="A0AAV6W9N2"/>
<keyword evidence="3" id="KW-1185">Reference proteome</keyword>
<proteinExistence type="predicted"/>
<name>A0AAV6W9N2_9LAMI</name>
<dbReference type="Proteomes" id="UP000826271">
    <property type="component" value="Unassembled WGS sequence"/>
</dbReference>
<gene>
    <name evidence="2" type="ORF">BUALT_Bualt16G0011700</name>
</gene>
<evidence type="ECO:0000313" key="3">
    <source>
        <dbReference type="Proteomes" id="UP000826271"/>
    </source>
</evidence>
<organism evidence="2 3">
    <name type="scientific">Buddleja alternifolia</name>
    <dbReference type="NCBI Taxonomy" id="168488"/>
    <lineage>
        <taxon>Eukaryota</taxon>
        <taxon>Viridiplantae</taxon>
        <taxon>Streptophyta</taxon>
        <taxon>Embryophyta</taxon>
        <taxon>Tracheophyta</taxon>
        <taxon>Spermatophyta</taxon>
        <taxon>Magnoliopsida</taxon>
        <taxon>eudicotyledons</taxon>
        <taxon>Gunneridae</taxon>
        <taxon>Pentapetalae</taxon>
        <taxon>asterids</taxon>
        <taxon>lamiids</taxon>
        <taxon>Lamiales</taxon>
        <taxon>Scrophulariaceae</taxon>
        <taxon>Buddlejeae</taxon>
        <taxon>Buddleja</taxon>
    </lineage>
</organism>
<evidence type="ECO:0000256" key="1">
    <source>
        <dbReference type="SAM" id="SignalP"/>
    </source>
</evidence>
<accession>A0AAV6W9N2</accession>
<feature type="signal peptide" evidence="1">
    <location>
        <begin position="1"/>
        <end position="22"/>
    </location>
</feature>
<keyword evidence="1" id="KW-0732">Signal</keyword>
<evidence type="ECO:0000313" key="2">
    <source>
        <dbReference type="EMBL" id="KAG8366858.1"/>
    </source>
</evidence>
<reference evidence="2" key="1">
    <citation type="submission" date="2019-10" db="EMBL/GenBank/DDBJ databases">
        <authorList>
            <person name="Zhang R."/>
            <person name="Pan Y."/>
            <person name="Wang J."/>
            <person name="Ma R."/>
            <person name="Yu S."/>
        </authorList>
    </citation>
    <scope>NUCLEOTIDE SEQUENCE</scope>
    <source>
        <strain evidence="2">LA-IB0</strain>
        <tissue evidence="2">Leaf</tissue>
    </source>
</reference>
<sequence length="98" mass="10712">MAVKSTLFLLTFVLLVTTMTSSVEDIDDVKTEGPRKDSLRAPMLEARIYAPKKGPTRDPAKVPAPAPIRAPIKIFYLLPSILPRIPGIVADFIGQIPN</sequence>